<sequence>MYRWIFNKSLRYSLTICPRCVSQEASIKLKPKKMYDNVLYGKPVANRILEKCKQDCDEYILKYDRQPRLTALLVGGHPSSKLYIKNKQKAAKRVGIEFNVVNPVMHSTHEAIVDLIQTLNNDDSVDGILLQLPLPLHLIDQTENLIQMIHADKDVDGFTTENYCQSTTMIPVVDAVHELLKEIGEPTKGKNVVVIGRSKYVGAPIALLLSRSTVLSNELVGDAHVTICHRETPLDNFKMHCKNADIIISAAGRPRLVTHDMVKKDVIVIDVGITKSSGSNTVFVGDVCFDEVRKSAKFITPVPGGVGQVTVACLLKNLLTLANRRVTKAFMNEQTNNHT</sequence>
<dbReference type="Proteomes" id="UP000681722">
    <property type="component" value="Unassembled WGS sequence"/>
</dbReference>
<comment type="caution">
    <text evidence="11">The sequence shown here is derived from an EMBL/GenBank/DDBJ whole genome shotgun (WGS) entry which is preliminary data.</text>
</comment>
<comment type="subunit">
    <text evidence="1">Homodimer.</text>
</comment>
<evidence type="ECO:0000313" key="14">
    <source>
        <dbReference type="Proteomes" id="UP000663829"/>
    </source>
</evidence>
<dbReference type="GO" id="GO:0004477">
    <property type="term" value="F:methenyltetrahydrofolate cyclohydrolase activity"/>
    <property type="evidence" value="ECO:0007669"/>
    <property type="project" value="UniProtKB-EC"/>
</dbReference>
<dbReference type="Proteomes" id="UP000677228">
    <property type="component" value="Unassembled WGS sequence"/>
</dbReference>
<dbReference type="FunFam" id="3.40.50.10860:FF:000005">
    <property type="entry name" value="C-1-tetrahydrofolate synthase, cytoplasmic, putative"/>
    <property type="match status" value="1"/>
</dbReference>
<evidence type="ECO:0000256" key="3">
    <source>
        <dbReference type="ARBA" id="ARBA00022563"/>
    </source>
</evidence>
<dbReference type="SUPFAM" id="SSF51735">
    <property type="entry name" value="NAD(P)-binding Rossmann-fold domains"/>
    <property type="match status" value="1"/>
</dbReference>
<dbReference type="PANTHER" id="PTHR48099:SF11">
    <property type="entry name" value="BIFUNCTIONAL METHYLENETETRAHYDROFOLATE DEHYDROGENASE_CYCLOHYDROLASE, MITOCHONDRIAL"/>
    <property type="match status" value="1"/>
</dbReference>
<dbReference type="InterPro" id="IPR020630">
    <property type="entry name" value="THF_DH/CycHdrlase_cat_dom"/>
</dbReference>
<evidence type="ECO:0000313" key="11">
    <source>
        <dbReference type="EMBL" id="CAF1533932.1"/>
    </source>
</evidence>
<keyword evidence="3" id="KW-0554">One-carbon metabolism</keyword>
<organism evidence="11 14">
    <name type="scientific">Didymodactylos carnosus</name>
    <dbReference type="NCBI Taxonomy" id="1234261"/>
    <lineage>
        <taxon>Eukaryota</taxon>
        <taxon>Metazoa</taxon>
        <taxon>Spiralia</taxon>
        <taxon>Gnathifera</taxon>
        <taxon>Rotifera</taxon>
        <taxon>Eurotatoria</taxon>
        <taxon>Bdelloidea</taxon>
        <taxon>Philodinida</taxon>
        <taxon>Philodinidae</taxon>
        <taxon>Didymodactylos</taxon>
    </lineage>
</organism>
<keyword evidence="6" id="KW-0511">Multifunctional enzyme</keyword>
<name>A0A815VEG0_9BILA</name>
<evidence type="ECO:0000259" key="8">
    <source>
        <dbReference type="Pfam" id="PF00763"/>
    </source>
</evidence>
<dbReference type="GO" id="GO:0004487">
    <property type="term" value="F:methylenetetrahydrofolate dehydrogenase (NAD+) activity"/>
    <property type="evidence" value="ECO:0007669"/>
    <property type="project" value="TreeGrafter"/>
</dbReference>
<dbReference type="GO" id="GO:0005739">
    <property type="term" value="C:mitochondrion"/>
    <property type="evidence" value="ECO:0007669"/>
    <property type="project" value="TreeGrafter"/>
</dbReference>
<evidence type="ECO:0000256" key="6">
    <source>
        <dbReference type="ARBA" id="ARBA00023268"/>
    </source>
</evidence>
<feature type="domain" description="Tetrahydrofolate dehydrogenase/cyclohydrolase catalytic" evidence="8">
    <location>
        <begin position="39"/>
        <end position="156"/>
    </location>
</feature>
<evidence type="ECO:0000313" key="12">
    <source>
        <dbReference type="EMBL" id="CAF4117746.1"/>
    </source>
</evidence>
<proteinExistence type="inferred from homology"/>
<accession>A0A815VEG0</accession>
<protein>
    <recommendedName>
        <fullName evidence="2">methenyltetrahydrofolate cyclohydrolase</fullName>
        <ecNumber evidence="2">3.5.4.9</ecNumber>
    </recommendedName>
</protein>
<dbReference type="EMBL" id="CAJOBC010090687">
    <property type="protein sequence ID" value="CAF4393566.1"/>
    <property type="molecule type" value="Genomic_DNA"/>
</dbReference>
<dbReference type="InterPro" id="IPR020631">
    <property type="entry name" value="THF_DH/CycHdrlase_NAD-bd_dom"/>
</dbReference>
<dbReference type="InterPro" id="IPR000672">
    <property type="entry name" value="THF_DH/CycHdrlase"/>
</dbReference>
<evidence type="ECO:0000256" key="5">
    <source>
        <dbReference type="ARBA" id="ARBA00023002"/>
    </source>
</evidence>
<dbReference type="HAMAP" id="MF_01576">
    <property type="entry name" value="THF_DHG_CYH"/>
    <property type="match status" value="1"/>
</dbReference>
<dbReference type="OrthoDB" id="1845775at2759"/>
<dbReference type="Pfam" id="PF00763">
    <property type="entry name" value="THF_DHG_CYH"/>
    <property type="match status" value="1"/>
</dbReference>
<keyword evidence="4" id="KW-0378">Hydrolase</keyword>
<dbReference type="InterPro" id="IPR036291">
    <property type="entry name" value="NAD(P)-bd_dom_sf"/>
</dbReference>
<dbReference type="Gene3D" id="3.40.50.720">
    <property type="entry name" value="NAD(P)-binding Rossmann-like Domain"/>
    <property type="match status" value="1"/>
</dbReference>
<evidence type="ECO:0000313" key="10">
    <source>
        <dbReference type="EMBL" id="CAF1309996.1"/>
    </source>
</evidence>
<dbReference type="Pfam" id="PF02882">
    <property type="entry name" value="THF_DHG_CYH_C"/>
    <property type="match status" value="1"/>
</dbReference>
<evidence type="ECO:0000256" key="2">
    <source>
        <dbReference type="ARBA" id="ARBA00012776"/>
    </source>
</evidence>
<dbReference type="Gene3D" id="3.40.50.10860">
    <property type="entry name" value="Leucine Dehydrogenase, chain A, domain 1"/>
    <property type="match status" value="1"/>
</dbReference>
<dbReference type="GO" id="GO:0004488">
    <property type="term" value="F:methylenetetrahydrofolate dehydrogenase (NADP+) activity"/>
    <property type="evidence" value="ECO:0007669"/>
    <property type="project" value="InterPro"/>
</dbReference>
<dbReference type="AlphaFoldDB" id="A0A815VEG0"/>
<dbReference type="EMBL" id="CAJNOK010020048">
    <property type="protein sequence ID" value="CAF1309996.1"/>
    <property type="molecule type" value="Genomic_DNA"/>
</dbReference>
<dbReference type="InterPro" id="IPR046346">
    <property type="entry name" value="Aminoacid_DH-like_N_sf"/>
</dbReference>
<keyword evidence="5" id="KW-0560">Oxidoreductase</keyword>
<dbReference type="EC" id="3.5.4.9" evidence="2"/>
<dbReference type="Proteomes" id="UP000663829">
    <property type="component" value="Unassembled WGS sequence"/>
</dbReference>
<evidence type="ECO:0000256" key="4">
    <source>
        <dbReference type="ARBA" id="ARBA00022801"/>
    </source>
</evidence>
<comment type="catalytic activity">
    <reaction evidence="7">
        <text>(6R)-5,10-methenyltetrahydrofolate + H2O = (6R)-10-formyltetrahydrofolate + H(+)</text>
        <dbReference type="Rhea" id="RHEA:23700"/>
        <dbReference type="ChEBI" id="CHEBI:15377"/>
        <dbReference type="ChEBI" id="CHEBI:15378"/>
        <dbReference type="ChEBI" id="CHEBI:57455"/>
        <dbReference type="ChEBI" id="CHEBI:195366"/>
        <dbReference type="EC" id="3.5.4.9"/>
    </reaction>
</comment>
<gene>
    <name evidence="11" type="ORF">GPM918_LOCUS38217</name>
    <name evidence="10" type="ORF">OVA965_LOCUS28936</name>
    <name evidence="13" type="ORF">SRO942_LOCUS39028</name>
    <name evidence="12" type="ORF">TMI583_LOCUS29701</name>
</gene>
<dbReference type="PRINTS" id="PR00085">
    <property type="entry name" value="THFDHDRGNASE"/>
</dbReference>
<dbReference type="CDD" id="cd01080">
    <property type="entry name" value="NAD_bind_m-THF_DH_Cyclohyd"/>
    <property type="match status" value="1"/>
</dbReference>
<keyword evidence="14" id="KW-1185">Reference proteome</keyword>
<evidence type="ECO:0000259" key="9">
    <source>
        <dbReference type="Pfam" id="PF02882"/>
    </source>
</evidence>
<evidence type="ECO:0000256" key="7">
    <source>
        <dbReference type="ARBA" id="ARBA00036357"/>
    </source>
</evidence>
<dbReference type="EMBL" id="CAJOBA010041632">
    <property type="protein sequence ID" value="CAF4117746.1"/>
    <property type="molecule type" value="Genomic_DNA"/>
</dbReference>
<dbReference type="SUPFAM" id="SSF53223">
    <property type="entry name" value="Aminoacid dehydrogenase-like, N-terminal domain"/>
    <property type="match status" value="1"/>
</dbReference>
<evidence type="ECO:0000313" key="13">
    <source>
        <dbReference type="EMBL" id="CAF4393566.1"/>
    </source>
</evidence>
<dbReference type="GO" id="GO:0035999">
    <property type="term" value="P:tetrahydrofolate interconversion"/>
    <property type="evidence" value="ECO:0007669"/>
    <property type="project" value="TreeGrafter"/>
</dbReference>
<reference evidence="11" key="1">
    <citation type="submission" date="2021-02" db="EMBL/GenBank/DDBJ databases">
        <authorList>
            <person name="Nowell W R."/>
        </authorList>
    </citation>
    <scope>NUCLEOTIDE SEQUENCE</scope>
</reference>
<dbReference type="PANTHER" id="PTHR48099">
    <property type="entry name" value="C-1-TETRAHYDROFOLATE SYNTHASE, CYTOPLASMIC-RELATED"/>
    <property type="match status" value="1"/>
</dbReference>
<dbReference type="EMBL" id="CAJNOQ010025088">
    <property type="protein sequence ID" value="CAF1533932.1"/>
    <property type="molecule type" value="Genomic_DNA"/>
</dbReference>
<dbReference type="Proteomes" id="UP000682733">
    <property type="component" value="Unassembled WGS sequence"/>
</dbReference>
<feature type="domain" description="Tetrahydrofolate dehydrogenase/cyclohydrolase NAD(P)-binding" evidence="9">
    <location>
        <begin position="175"/>
        <end position="324"/>
    </location>
</feature>
<evidence type="ECO:0000256" key="1">
    <source>
        <dbReference type="ARBA" id="ARBA00011738"/>
    </source>
</evidence>